<feature type="region of interest" description="Disordered" evidence="1">
    <location>
        <begin position="1"/>
        <end position="27"/>
    </location>
</feature>
<accession>A0A177TD24</accession>
<protein>
    <submittedName>
        <fullName evidence="2">Uncharacterized protein</fullName>
    </submittedName>
</protein>
<feature type="compositionally biased region" description="Basic residues" evidence="1">
    <location>
        <begin position="1"/>
        <end position="10"/>
    </location>
</feature>
<proteinExistence type="predicted"/>
<dbReference type="Proteomes" id="UP000077521">
    <property type="component" value="Unassembled WGS sequence"/>
</dbReference>
<evidence type="ECO:0000256" key="1">
    <source>
        <dbReference type="SAM" id="MobiDB-lite"/>
    </source>
</evidence>
<feature type="region of interest" description="Disordered" evidence="1">
    <location>
        <begin position="41"/>
        <end position="101"/>
    </location>
</feature>
<comment type="caution">
    <text evidence="2">The sequence shown here is derived from an EMBL/GenBank/DDBJ whole genome shotgun (WGS) entry which is preliminary data.</text>
</comment>
<feature type="compositionally biased region" description="Polar residues" evidence="1">
    <location>
        <begin position="55"/>
        <end position="79"/>
    </location>
</feature>
<name>A0A177TD24_9BASI</name>
<keyword evidence="3" id="KW-1185">Reference proteome</keyword>
<evidence type="ECO:0000313" key="3">
    <source>
        <dbReference type="Proteomes" id="UP000077521"/>
    </source>
</evidence>
<sequence>MPFFSRKRSHSSSIQSPDLPPTLPEDILDELTDNIGSLLSIHNTASDDDNDSNEDILSSNYGTPKTRPNSFSSVGSNLTFVREEEDDQPPVDAEVSTTTNPHRRASESMFANGSVPPRRPCPLSLTTTTTSDCPSSTSPISPRRHRQGSLILAVDELDIKRQKRCSVPSFSGTYAGMHLNPRSSGSGDSYGWSFGISDREKYFARASFSYGCGKDSPMSPVLPFSPIASSSARPPHSA</sequence>
<gene>
    <name evidence="2" type="ORF">A4X13_0g2037</name>
</gene>
<organism evidence="2 3">
    <name type="scientific">Tilletia indica</name>
    <dbReference type="NCBI Taxonomy" id="43049"/>
    <lineage>
        <taxon>Eukaryota</taxon>
        <taxon>Fungi</taxon>
        <taxon>Dikarya</taxon>
        <taxon>Basidiomycota</taxon>
        <taxon>Ustilaginomycotina</taxon>
        <taxon>Exobasidiomycetes</taxon>
        <taxon>Tilletiales</taxon>
        <taxon>Tilletiaceae</taxon>
        <taxon>Tilletia</taxon>
    </lineage>
</organism>
<dbReference type="EMBL" id="LWDF02000090">
    <property type="protein sequence ID" value="KAE8257927.1"/>
    <property type="molecule type" value="Genomic_DNA"/>
</dbReference>
<feature type="region of interest" description="Disordered" evidence="1">
    <location>
        <begin position="125"/>
        <end position="144"/>
    </location>
</feature>
<feature type="compositionally biased region" description="Low complexity" evidence="1">
    <location>
        <begin position="125"/>
        <end position="141"/>
    </location>
</feature>
<evidence type="ECO:0000313" key="2">
    <source>
        <dbReference type="EMBL" id="KAE8257927.1"/>
    </source>
</evidence>
<reference evidence="2" key="2">
    <citation type="journal article" date="2019" name="IMA Fungus">
        <title>Genome sequencing and comparison of five Tilletia species to identify candidate genes for the detection of regulated species infecting wheat.</title>
        <authorList>
            <person name="Nguyen H.D.T."/>
            <person name="Sultana T."/>
            <person name="Kesanakurti P."/>
            <person name="Hambleton S."/>
        </authorList>
    </citation>
    <scope>NUCLEOTIDE SEQUENCE</scope>
    <source>
        <strain evidence="2">DAOMC 236416</strain>
    </source>
</reference>
<reference evidence="2" key="1">
    <citation type="submission" date="2016-04" db="EMBL/GenBank/DDBJ databases">
        <authorList>
            <person name="Nguyen H.D."/>
            <person name="Samba Siva P."/>
            <person name="Cullis J."/>
            <person name="Levesque C.A."/>
            <person name="Hambleton S."/>
        </authorList>
    </citation>
    <scope>NUCLEOTIDE SEQUENCE</scope>
    <source>
        <strain evidence="2">DAOMC 236416</strain>
    </source>
</reference>
<dbReference type="AlphaFoldDB" id="A0A177TD24"/>